<organism evidence="2 3">
    <name type="scientific">Carnobacterium maltaromaticum</name>
    <name type="common">Carnobacterium piscicola</name>
    <dbReference type="NCBI Taxonomy" id="2751"/>
    <lineage>
        <taxon>Bacteria</taxon>
        <taxon>Bacillati</taxon>
        <taxon>Bacillota</taxon>
        <taxon>Bacilli</taxon>
        <taxon>Lactobacillales</taxon>
        <taxon>Carnobacteriaceae</taxon>
        <taxon>Carnobacterium</taxon>
    </lineage>
</organism>
<evidence type="ECO:0000313" key="2">
    <source>
        <dbReference type="EMBL" id="MDZ5759532.1"/>
    </source>
</evidence>
<dbReference type="AlphaFoldDB" id="A0AAW9JSN0"/>
<proteinExistence type="predicted"/>
<dbReference type="Gene3D" id="1.10.10.10">
    <property type="entry name" value="Winged helix-like DNA-binding domain superfamily/Winged helix DNA-binding domain"/>
    <property type="match status" value="1"/>
</dbReference>
<dbReference type="EMBL" id="JAVBVO010000003">
    <property type="protein sequence ID" value="MDZ5759532.1"/>
    <property type="molecule type" value="Genomic_DNA"/>
</dbReference>
<dbReference type="InterPro" id="IPR007737">
    <property type="entry name" value="Mga_HTH"/>
</dbReference>
<comment type="caution">
    <text evidence="2">The sequence shown here is derived from an EMBL/GenBank/DDBJ whole genome shotgun (WGS) entry which is preliminary data.</text>
</comment>
<dbReference type="InterPro" id="IPR036388">
    <property type="entry name" value="WH-like_DNA-bd_sf"/>
</dbReference>
<dbReference type="Pfam" id="PF05043">
    <property type="entry name" value="Mga"/>
    <property type="match status" value="1"/>
</dbReference>
<name>A0AAW9JSN0_CARML</name>
<evidence type="ECO:0000313" key="3">
    <source>
        <dbReference type="Proteomes" id="UP001290462"/>
    </source>
</evidence>
<feature type="domain" description="Mga helix-turn-helix" evidence="1">
    <location>
        <begin position="94"/>
        <end position="168"/>
    </location>
</feature>
<accession>A0AAW9JSN0</accession>
<evidence type="ECO:0000259" key="1">
    <source>
        <dbReference type="Pfam" id="PF05043"/>
    </source>
</evidence>
<gene>
    <name evidence="2" type="ORF">RAK27_12785</name>
</gene>
<reference evidence="2" key="1">
    <citation type="submission" date="2023-08" db="EMBL/GenBank/DDBJ databases">
        <title>Genomic characterization of piscicolin 126 produced by Carnobacterium maltaromaticum CM22 strain isolated from salmon (Salmo salar).</title>
        <authorList>
            <person name="Gonzalez-Gragera E."/>
            <person name="Garcia-Lopez J.D."/>
            <person name="Teso-Perez C."/>
            <person name="Gimenez-Hernandez I."/>
            <person name="Peralta-Sanchez J.M."/>
            <person name="Valdivia E."/>
            <person name="Montalban-Lopez M."/>
            <person name="Martin-Platero A.M."/>
            <person name="Banos A."/>
            <person name="Martinez-Bueno M."/>
        </authorList>
    </citation>
    <scope>NUCLEOTIDE SEQUENCE</scope>
    <source>
        <strain evidence="2">CM22</strain>
    </source>
</reference>
<protein>
    <submittedName>
        <fullName evidence="2">Helix-turn-helix domain-containing protein</fullName>
    </submittedName>
</protein>
<dbReference type="Proteomes" id="UP001290462">
    <property type="component" value="Unassembled WGS sequence"/>
</dbReference>
<sequence length="516" mass="61366">MLEFLDIEYIKMVKILDFINKSVKPVSLDEIAKHIKTVKKTANTLLVLIKNELKDFDFEIRVDGNKKYYLKNKYETLKKADYVNLDAFVLACGKRSIVFSMVEELYHKGYINVTKFCADKYVSSATFSRAKKQLTHTLNKSNLSLATHLKGGIIGDEYYIRVFYFQFFNTFYNSIEWPFEQNQKIEMERFYQKKIVKITNELNFSQKSKLYYLISIIRKRLLQNNTLLENIYSFNEFTNYNEIYKIYESYMSDHGVLSEKHVSNETNFFMYMIYLEQIFSISAEPLGNFILFSHDNNDYLKINKIWIEEFKSSFKQKISLKDELQIYQDLYIINQSYDLSLNRMSTFFKYEDNLNSVVLNQEIYQQTKDFYYKLLENKEFSDFVKNHGSISIKENVVIEKYYHYIYTYLFNKKEIEPIKIFMSNTFDRLSGKFIKKKLLLLFGGNIEIQNKLNGQTNLIITNSSMEQNYSEELLISSHKDTISLNKIVYIIQEKIHAQINNYELNEIGGSKVENRG</sequence>
<dbReference type="RefSeq" id="WP_322809261.1">
    <property type="nucleotide sequence ID" value="NZ_JAVBVO010000003.1"/>
</dbReference>